<evidence type="ECO:0000256" key="2">
    <source>
        <dbReference type="ARBA" id="ARBA00022448"/>
    </source>
</evidence>
<dbReference type="GO" id="GO:0015740">
    <property type="term" value="P:C4-dicarboxylate transport"/>
    <property type="evidence" value="ECO:0007669"/>
    <property type="project" value="TreeGrafter"/>
</dbReference>
<comment type="function">
    <text evidence="9">Part of the tripartite ATP-independent periplasmic (TRAP) transport system.</text>
</comment>
<evidence type="ECO:0000256" key="6">
    <source>
        <dbReference type="ARBA" id="ARBA00022989"/>
    </source>
</evidence>
<keyword evidence="7 9" id="KW-0472">Membrane</keyword>
<dbReference type="EMBL" id="CP015839">
    <property type="protein sequence ID" value="ANG61579.1"/>
    <property type="molecule type" value="Genomic_DNA"/>
</dbReference>
<feature type="transmembrane region" description="Helical" evidence="9">
    <location>
        <begin position="46"/>
        <end position="67"/>
    </location>
</feature>
<name>A0A1A9EVK7_9GAMM</name>
<evidence type="ECO:0000256" key="4">
    <source>
        <dbReference type="ARBA" id="ARBA00022519"/>
    </source>
</evidence>
<feature type="transmembrane region" description="Helical" evidence="9">
    <location>
        <begin position="130"/>
        <end position="148"/>
    </location>
</feature>
<keyword evidence="3" id="KW-1003">Cell membrane</keyword>
<evidence type="ECO:0000256" key="1">
    <source>
        <dbReference type="ARBA" id="ARBA00004429"/>
    </source>
</evidence>
<evidence type="ECO:0000259" key="10">
    <source>
        <dbReference type="Pfam" id="PF04290"/>
    </source>
</evidence>
<evidence type="ECO:0000256" key="8">
    <source>
        <dbReference type="ARBA" id="ARBA00038436"/>
    </source>
</evidence>
<sequence>MSAVTNRLNWIKNAADSIAATMLAAMFITFGLQIVSRYLFNAPLGWTVEVCLTLWLWLVFWASAFCVKESDHIRFDVLYLAAPHKVQRIFSIIAALGVIVGFLYSFLPTLDYILFYKIKKSAILRIRLDYVFSIYGVFVLALIVRYSWRLIAHLHPGLYKKYCEKDDQEHDYS</sequence>
<reference evidence="12" key="1">
    <citation type="submission" date="2016-05" db="EMBL/GenBank/DDBJ databases">
        <authorList>
            <person name="Baek K."/>
            <person name="Yang S.-J."/>
        </authorList>
    </citation>
    <scope>NUCLEOTIDE SEQUENCE [LARGE SCALE GENOMIC DNA]</scope>
    <source>
        <strain evidence="12">ST58-10</strain>
    </source>
</reference>
<comment type="similarity">
    <text evidence="8 9">Belongs to the TRAP transporter small permease family.</text>
</comment>
<comment type="subcellular location">
    <subcellularLocation>
        <location evidence="1 9">Cell inner membrane</location>
        <topology evidence="1 9">Multi-pass membrane protein</topology>
    </subcellularLocation>
</comment>
<comment type="subunit">
    <text evidence="9">The complex comprises the extracytoplasmic solute receptor protein and the two transmembrane proteins.</text>
</comment>
<evidence type="ECO:0000256" key="7">
    <source>
        <dbReference type="ARBA" id="ARBA00023136"/>
    </source>
</evidence>
<dbReference type="InterPro" id="IPR055348">
    <property type="entry name" value="DctQ"/>
</dbReference>
<dbReference type="STRING" id="1821621.A8C75_03200"/>
<reference evidence="11 12" key="2">
    <citation type="journal article" date="2018" name="Int. J. Syst. Evol. Microbiol.">
        <title>Marinobacterium aestuarii sp. nov., a benzene-degrading marine bacterium isolated from estuary sediment.</title>
        <authorList>
            <person name="Bae S.S."/>
            <person name="Jung J."/>
            <person name="Chung D."/>
            <person name="Baek K."/>
        </authorList>
    </citation>
    <scope>NUCLEOTIDE SEQUENCE [LARGE SCALE GENOMIC DNA]</scope>
    <source>
        <strain evidence="11 12">ST58-10</strain>
    </source>
</reference>
<dbReference type="KEGG" id="mars:A8C75_03200"/>
<evidence type="ECO:0000313" key="11">
    <source>
        <dbReference type="EMBL" id="ANG61579.1"/>
    </source>
</evidence>
<keyword evidence="2 9" id="KW-0813">Transport</keyword>
<dbReference type="Proteomes" id="UP000078070">
    <property type="component" value="Chromosome"/>
</dbReference>
<evidence type="ECO:0000256" key="3">
    <source>
        <dbReference type="ARBA" id="ARBA00022475"/>
    </source>
</evidence>
<dbReference type="PANTHER" id="PTHR35011">
    <property type="entry name" value="2,3-DIKETO-L-GULONATE TRAP TRANSPORTER SMALL PERMEASE PROTEIN YIAM"/>
    <property type="match status" value="1"/>
</dbReference>
<dbReference type="Pfam" id="PF04290">
    <property type="entry name" value="DctQ"/>
    <property type="match status" value="1"/>
</dbReference>
<keyword evidence="12" id="KW-1185">Reference proteome</keyword>
<dbReference type="GO" id="GO:0022857">
    <property type="term" value="F:transmembrane transporter activity"/>
    <property type="evidence" value="ECO:0007669"/>
    <property type="project" value="UniProtKB-UniRule"/>
</dbReference>
<protein>
    <recommendedName>
        <fullName evidence="9">TRAP transporter small permease protein</fullName>
    </recommendedName>
</protein>
<feature type="domain" description="Tripartite ATP-independent periplasmic transporters DctQ component" evidence="10">
    <location>
        <begin position="26"/>
        <end position="147"/>
    </location>
</feature>
<dbReference type="AlphaFoldDB" id="A0A1A9EVK7"/>
<gene>
    <name evidence="11" type="ORF">A8C75_03200</name>
</gene>
<keyword evidence="4 9" id="KW-0997">Cell inner membrane</keyword>
<accession>A0A1A9EVK7</accession>
<feature type="transmembrane region" description="Helical" evidence="9">
    <location>
        <begin position="20"/>
        <end position="40"/>
    </location>
</feature>
<dbReference type="InterPro" id="IPR007387">
    <property type="entry name" value="TRAP_DctQ"/>
</dbReference>
<dbReference type="GO" id="GO:0005886">
    <property type="term" value="C:plasma membrane"/>
    <property type="evidence" value="ECO:0007669"/>
    <property type="project" value="UniProtKB-SubCell"/>
</dbReference>
<dbReference type="PANTHER" id="PTHR35011:SF2">
    <property type="entry name" value="2,3-DIKETO-L-GULONATE TRAP TRANSPORTER SMALL PERMEASE PROTEIN YIAM"/>
    <property type="match status" value="1"/>
</dbReference>
<evidence type="ECO:0000313" key="12">
    <source>
        <dbReference type="Proteomes" id="UP000078070"/>
    </source>
</evidence>
<evidence type="ECO:0000256" key="9">
    <source>
        <dbReference type="RuleBase" id="RU369079"/>
    </source>
</evidence>
<feature type="transmembrane region" description="Helical" evidence="9">
    <location>
        <begin position="88"/>
        <end position="110"/>
    </location>
</feature>
<organism evidence="11 12">
    <name type="scientific">Marinobacterium aestuarii</name>
    <dbReference type="NCBI Taxonomy" id="1821621"/>
    <lineage>
        <taxon>Bacteria</taxon>
        <taxon>Pseudomonadati</taxon>
        <taxon>Pseudomonadota</taxon>
        <taxon>Gammaproteobacteria</taxon>
        <taxon>Oceanospirillales</taxon>
        <taxon>Oceanospirillaceae</taxon>
        <taxon>Marinobacterium</taxon>
    </lineage>
</organism>
<proteinExistence type="inferred from homology"/>
<evidence type="ECO:0000256" key="5">
    <source>
        <dbReference type="ARBA" id="ARBA00022692"/>
    </source>
</evidence>
<keyword evidence="6 9" id="KW-1133">Transmembrane helix</keyword>
<keyword evidence="5 9" id="KW-0812">Transmembrane</keyword>